<dbReference type="Pfam" id="PF00882">
    <property type="entry name" value="Zn_dep_PLPC"/>
    <property type="match status" value="1"/>
</dbReference>
<keyword evidence="3" id="KW-1185">Reference proteome</keyword>
<reference evidence="2 3" key="1">
    <citation type="submission" date="2016-10" db="EMBL/GenBank/DDBJ databases">
        <title>Paenibacillus species isolates.</title>
        <authorList>
            <person name="Beno S.M."/>
        </authorList>
    </citation>
    <scope>NUCLEOTIDE SEQUENCE [LARGE SCALE GENOMIC DNA]</scope>
    <source>
        <strain evidence="2 3">FSL H7-0744</strain>
    </source>
</reference>
<protein>
    <recommendedName>
        <fullName evidence="1">Phospholipase C/D domain-containing protein</fullName>
    </recommendedName>
</protein>
<comment type="caution">
    <text evidence="2">The sequence shown here is derived from an EMBL/GenBank/DDBJ whole genome shotgun (WGS) entry which is preliminary data.</text>
</comment>
<dbReference type="InterPro" id="IPR029002">
    <property type="entry name" value="PLPC/GPLD1"/>
</dbReference>
<organism evidence="2 3">
    <name type="scientific">Paenibacillus borealis</name>
    <dbReference type="NCBI Taxonomy" id="160799"/>
    <lineage>
        <taxon>Bacteria</taxon>
        <taxon>Bacillati</taxon>
        <taxon>Bacillota</taxon>
        <taxon>Bacilli</taxon>
        <taxon>Bacillales</taxon>
        <taxon>Paenibacillaceae</taxon>
        <taxon>Paenibacillus</taxon>
    </lineage>
</organism>
<dbReference type="EMBL" id="MPTB01000024">
    <property type="protein sequence ID" value="OMD45665.1"/>
    <property type="molecule type" value="Genomic_DNA"/>
</dbReference>
<dbReference type="Proteomes" id="UP000187412">
    <property type="component" value="Unassembled WGS sequence"/>
</dbReference>
<proteinExistence type="predicted"/>
<accession>A0ABX3H8F3</accession>
<evidence type="ECO:0000313" key="3">
    <source>
        <dbReference type="Proteomes" id="UP000187412"/>
    </source>
</evidence>
<gene>
    <name evidence="2" type="ORF">BSK56_18510</name>
</gene>
<evidence type="ECO:0000259" key="1">
    <source>
        <dbReference type="Pfam" id="PF00882"/>
    </source>
</evidence>
<name>A0ABX3H8F3_PAEBO</name>
<evidence type="ECO:0000313" key="2">
    <source>
        <dbReference type="EMBL" id="OMD45665.1"/>
    </source>
</evidence>
<feature type="domain" description="Phospholipase C/D" evidence="1">
    <location>
        <begin position="14"/>
        <end position="151"/>
    </location>
</feature>
<sequence length="326" mass="38165">MPNIWMHLEYGQVLAEQFADQFPFLGGLKERPELYQLGCQGPDLLLYHSFLPWKKDTGALRLGDLMHSVHCGPVLLELWQKIRSLPPPDLAETQQYFLGFLTHHLLDRNLHPYINWKAGYKHRNHQRFEIVLDTVFMQRLKQIDTWRIEAWKKIHVGSRLPHTVHTLLHETAAAWYPETKGLPDEIWQEAYLDMVLAHKCLYDPKGWKKSLLRGKARHHFYQPLSPRDEQLDYLNEKHAEWRHSALYSEVRTESVWELWEQALAEGRSVLQALADWLNSKVPAEAARALEQFKRVLGNRSYDTGKDCSSNLKNQFAEPIWDSGISS</sequence>
<dbReference type="RefSeq" id="WP_076112203.1">
    <property type="nucleotide sequence ID" value="NZ_MPTB01000024.1"/>
</dbReference>